<dbReference type="EMBL" id="BEXD01000205">
    <property type="protein sequence ID" value="GBB85260.1"/>
    <property type="molecule type" value="Genomic_DNA"/>
</dbReference>
<protein>
    <recommendedName>
        <fullName evidence="3">Integrase catalytic domain-containing protein</fullName>
    </recommendedName>
</protein>
<gene>
    <name evidence="1" type="ORF">RclHR1_11820001</name>
</gene>
<accession>A0A2Z6Q5G2</accession>
<name>A0A2Z6Q5G2_9GLOM</name>
<dbReference type="Proteomes" id="UP000247702">
    <property type="component" value="Unassembled WGS sequence"/>
</dbReference>
<organism evidence="1 2">
    <name type="scientific">Rhizophagus clarus</name>
    <dbReference type="NCBI Taxonomy" id="94130"/>
    <lineage>
        <taxon>Eukaryota</taxon>
        <taxon>Fungi</taxon>
        <taxon>Fungi incertae sedis</taxon>
        <taxon>Mucoromycota</taxon>
        <taxon>Glomeromycotina</taxon>
        <taxon>Glomeromycetes</taxon>
        <taxon>Glomerales</taxon>
        <taxon>Glomeraceae</taxon>
        <taxon>Rhizophagus</taxon>
    </lineage>
</organism>
<proteinExistence type="predicted"/>
<comment type="caution">
    <text evidence="1">The sequence shown here is derived from an EMBL/GenBank/DDBJ whole genome shotgun (WGS) entry which is preliminary data.</text>
</comment>
<reference evidence="1 2" key="1">
    <citation type="submission" date="2017-11" db="EMBL/GenBank/DDBJ databases">
        <title>The genome of Rhizophagus clarus HR1 reveals common genetic basis of auxotrophy among arbuscular mycorrhizal fungi.</title>
        <authorList>
            <person name="Kobayashi Y."/>
        </authorList>
    </citation>
    <scope>NUCLEOTIDE SEQUENCE [LARGE SCALE GENOMIC DNA]</scope>
    <source>
        <strain evidence="1 2">HR1</strain>
    </source>
</reference>
<evidence type="ECO:0000313" key="2">
    <source>
        <dbReference type="Proteomes" id="UP000247702"/>
    </source>
</evidence>
<keyword evidence="2" id="KW-1185">Reference proteome</keyword>
<dbReference type="AlphaFoldDB" id="A0A2Z6Q5G2"/>
<evidence type="ECO:0008006" key="3">
    <source>
        <dbReference type="Google" id="ProtNLM"/>
    </source>
</evidence>
<sequence>MPAQLLLLPIISIDSGEARNLDISIALKKIYYQPIGYYRNAKKLHKASLKTGYIPCASFTSITIPNEVYQADVLYMPYDKHLRKFMMILKFLWSGQNYLITDKGSEFRGDCEKLMREHIVKIQKAKSKLTMVVENINNSITRQIGISPVEAIKKEEVFAKPSYSCDGPISFDEKKLSSNVLVCYLLYSSDLKGGRRHAGNLNWFPHIYHIRQSMVQKNQPVLYWLKEIPFGLTDNNYVIKHPERSFVQEELMVIPFDTELLLQ</sequence>
<evidence type="ECO:0000313" key="1">
    <source>
        <dbReference type="EMBL" id="GBB85260.1"/>
    </source>
</evidence>